<feature type="region of interest" description="Disordered" evidence="6">
    <location>
        <begin position="1"/>
        <end position="35"/>
    </location>
</feature>
<feature type="region of interest" description="Disordered" evidence="6">
    <location>
        <begin position="1067"/>
        <end position="1092"/>
    </location>
</feature>
<dbReference type="Proteomes" id="UP000186817">
    <property type="component" value="Unassembled WGS sequence"/>
</dbReference>
<evidence type="ECO:0000256" key="4">
    <source>
        <dbReference type="PROSITE-ProRule" id="PRU01343"/>
    </source>
</evidence>
<organism evidence="8 9">
    <name type="scientific">Symbiodinium microadriaticum</name>
    <name type="common">Dinoflagellate</name>
    <name type="synonym">Zooxanthella microadriatica</name>
    <dbReference type="NCBI Taxonomy" id="2951"/>
    <lineage>
        <taxon>Eukaryota</taxon>
        <taxon>Sar</taxon>
        <taxon>Alveolata</taxon>
        <taxon>Dinophyceae</taxon>
        <taxon>Suessiales</taxon>
        <taxon>Symbiodiniaceae</taxon>
        <taxon>Symbiodinium</taxon>
    </lineage>
</organism>
<feature type="compositionally biased region" description="Acidic residues" evidence="6">
    <location>
        <begin position="1071"/>
        <end position="1084"/>
    </location>
</feature>
<gene>
    <name evidence="8" type="primary">MHX</name>
    <name evidence="8" type="ORF">AK812_SmicGene29498</name>
</gene>
<evidence type="ECO:0000313" key="8">
    <source>
        <dbReference type="EMBL" id="OLP89066.1"/>
    </source>
</evidence>
<evidence type="ECO:0000256" key="2">
    <source>
        <dbReference type="ARBA" id="ARBA00022771"/>
    </source>
</evidence>
<dbReference type="Pfam" id="PF06839">
    <property type="entry name" value="Zn_ribbon_GRF"/>
    <property type="match status" value="1"/>
</dbReference>
<protein>
    <submittedName>
        <fullName evidence="8">Magnesium/proton exchanger</fullName>
    </submittedName>
</protein>
<evidence type="ECO:0000256" key="6">
    <source>
        <dbReference type="SAM" id="MobiDB-lite"/>
    </source>
</evidence>
<dbReference type="Gene3D" id="3.30.420.10">
    <property type="entry name" value="Ribonuclease H-like superfamily/Ribonuclease H"/>
    <property type="match status" value="1"/>
</dbReference>
<sequence length="2175" mass="240322">MPSPGESSGTPEGDEGPPIRDREPPPYYDGEDPGKSFKPWLRELELRAFDTEVPKAKHGTRILRRLRRVAKAAANELETSEIVGEKGKDNIVARLKEYFAPHLETTMPKAFEAAVYGDCRGARESLGEYIVRMDAAFKNLKDEGVDLPSEAREYVMFRQARLNSVQEDQLTTWTEGRFSRDVVIKAMRKLDKVREQGGSSKKASYFDEGENQAEADYEEESDHDEEYIYMEQSDLQDVYEEAEVKQALATYQQVRRALQEQKNAREYYPTEKPKGKGKGSGKKGGGKGAGTRIHVSMLSCARVAQDAAKSAIGPPNAPTRLMDIASLGARPHQHRARRCSSDHCNHMCEGSAVQNPEETFSGVTTKSHHGIVDSAAQDGVIGKLALERLEEDLRSRGLRPRWCNRVVRTKGIGGEARSVGVCEIPLGIGGVAGVMEAAVVEGEVPLLLPVNLLKQLRSVINLDEECIELRALDTTLPMHRLPSGHYTIDVLDFGCREWQLPSAAARVGRKEEDFRTEPQPVGGSRSFGGFSLREGPGHEPLVATSFRSAFVTGEVRAEPRTQPEASPGGVEKGDGQVDRPDCLRRRAGAHGRLVHRLVAACVAAWLPSAPGPVAWEPSTPREPSKKTATKVADYKRWVVLPARKSKAAPAVIIQDCDHPQEHLRGAGNGHSRDVYCARCLARWDANGMEEYLAEVRKQEDAAMSGPVPLGTPNCLCGSPAVRLVTRKPGPTQGRHFWKCAARVCQYFEWDQAEIAKLQGEKRKEMADQKEHIEMLQAQIESNREQYERTMEAQRTQFQIALGQLQQHAAAQGPNSPRTVGLACPKLRRKWRALQLEERISGGRPRAVSDGYWWRPPPGERGAETQWHFAAGLVPGLDFRGTVRGIFHEDFYGNDGTTQMEPKTLSKQKSRKIIRALGAPTVAKGRSDDSVITLEPAWCWHEFRCHWAPRAIFVVQTLDPGETFRWQSAVLGEKRAMVLYVGPEFRKHGCEWYRWQAEREGLAALLVQEPKKNGEATKGAFYAKGTRSSIEQVWSQLSCNPSFELFGTVVRWGFEAVGNEARGSEVFHEDGADALDPEVEPEDPMEGTAEAPDLSAAEELTPHQKSLVKRVHDNMGHPDPITFLRTMRRAKASPAVQKYIRRSSLVKHARVIVGVDVLFLPDVDPRQLKPVLNVVDWGSGYQALEPMREKTAAEAFRKFWKAWGRHFGSPEILVTDAGTEFGREFCELAAGRGIITRQIGRCLMSDDLLDAELVEGGLCEVEGQGSVCPGITGEVANHGGLQGGEERRESRQSAATEPEQEASVVSEGGPAGSPEGYGPVGFSFVSEDYDEPNELEQPSDYWEWDPELNVLARNGFARVARLRHLAHSLACVPSSYSKKLVLTSPKRDVGMGQHREVLEAYVVKKRGGDEVKTIPAEEAEAWRDTDGAEWEKVRATGAIRALSSEESRQVLEELAATNKLNGVLPTRMVRRYKPGELPGEASTRKSRLCIRGDCDPDVFSLERHAPTASSLTLAMAMQALHRKEGRLFARQPEGAYGLNDAPAHWRSRRPVDSRRRRALQADALRQRFTFGKFKFLQDEEEGVGFNGRRMKQDASFSFYYDLQKFIEERLSPVSIVGRVGEEPATPQEVSEARAVLGSLNWLGREGRPDLVGEVSILSSRVPDLRVRDLKEINKTVERAKATASLCITIKGIPEEEIGFGVVSDASYGNVRDGGSQGGHCVVSFNVGIHRGETVDCNVLYWKSGGNTEPLLQLLQSGRWRIVAEAFVVEAGGLAFSVMVFSCCAVSCVILLAIRRRAFGGELGGPRCFAYLSSIFLALRLQKYNSGTPLFLQTDSDNAVHDRPPTAGGHRSRLPRLCYKLFETQRALDAAQFAAPIPEPAPGPIGSDSGNIRPSLSHSELVIQRVMDSFAVRALRDHIVEFRGARDTESEIFTIAVARTSTFESYDKELHPVVDVFDDIDMADDFAHHEDDEEADDEGTASGQKTKNDGREEDAIDEEYHSCSLVFGRLVFGRFILASPAGMSSPSESCSVCATISFSPNVLSPRNEVVGQSIFLSPWDTWASHVRIRNCGLSANVEVIKVGAPGASAPVESMVLVEIIFKGKKKAAKHKASTKISELQSLYEQRIRAADTKLGALRVCDENGVEQGSEVTLGLLRDSSGGEGAVKLVFEEDDWFS</sequence>
<feature type="compositionally biased region" description="Basic and acidic residues" evidence="6">
    <location>
        <begin position="262"/>
        <end position="274"/>
    </location>
</feature>
<feature type="coiled-coil region" evidence="5">
    <location>
        <begin position="765"/>
        <end position="796"/>
    </location>
</feature>
<dbReference type="InterPro" id="IPR036397">
    <property type="entry name" value="RNaseH_sf"/>
</dbReference>
<keyword evidence="3" id="KW-0862">Zinc</keyword>
<proteinExistence type="predicted"/>
<feature type="region of interest" description="Disordered" evidence="6">
    <location>
        <begin position="1968"/>
        <end position="1992"/>
    </location>
</feature>
<feature type="compositionally biased region" description="Basic residues" evidence="6">
    <location>
        <begin position="275"/>
        <end position="285"/>
    </location>
</feature>
<feature type="region of interest" description="Disordered" evidence="6">
    <location>
        <begin position="1269"/>
        <end position="1323"/>
    </location>
</feature>
<evidence type="ECO:0000256" key="3">
    <source>
        <dbReference type="ARBA" id="ARBA00022833"/>
    </source>
</evidence>
<evidence type="ECO:0000259" key="7">
    <source>
        <dbReference type="PROSITE" id="PS51999"/>
    </source>
</evidence>
<accession>A0A1Q9D1N2</accession>
<keyword evidence="9" id="KW-1185">Reference proteome</keyword>
<evidence type="ECO:0000313" key="9">
    <source>
        <dbReference type="Proteomes" id="UP000186817"/>
    </source>
</evidence>
<dbReference type="GO" id="GO:0003676">
    <property type="term" value="F:nucleic acid binding"/>
    <property type="evidence" value="ECO:0007669"/>
    <property type="project" value="InterPro"/>
</dbReference>
<keyword evidence="5" id="KW-0175">Coiled coil</keyword>
<evidence type="ECO:0000256" key="5">
    <source>
        <dbReference type="SAM" id="Coils"/>
    </source>
</evidence>
<dbReference type="PROSITE" id="PS51999">
    <property type="entry name" value="ZF_GRF"/>
    <property type="match status" value="1"/>
</dbReference>
<feature type="domain" description="GRF-type" evidence="7">
    <location>
        <begin position="714"/>
        <end position="753"/>
    </location>
</feature>
<comment type="caution">
    <text evidence="8">The sequence shown here is derived from an EMBL/GenBank/DDBJ whole genome shotgun (WGS) entry which is preliminary data.</text>
</comment>
<reference evidence="8 9" key="1">
    <citation type="submission" date="2016-02" db="EMBL/GenBank/DDBJ databases">
        <title>Genome analysis of coral dinoflagellate symbionts highlights evolutionary adaptations to a symbiotic lifestyle.</title>
        <authorList>
            <person name="Aranda M."/>
            <person name="Li Y."/>
            <person name="Liew Y.J."/>
            <person name="Baumgarten S."/>
            <person name="Simakov O."/>
            <person name="Wilson M."/>
            <person name="Piel J."/>
            <person name="Ashoor H."/>
            <person name="Bougouffa S."/>
            <person name="Bajic V.B."/>
            <person name="Ryu T."/>
            <person name="Ravasi T."/>
            <person name="Bayer T."/>
            <person name="Micklem G."/>
            <person name="Kim H."/>
            <person name="Bhak J."/>
            <person name="Lajeunesse T.C."/>
            <person name="Voolstra C.R."/>
        </authorList>
    </citation>
    <scope>NUCLEOTIDE SEQUENCE [LARGE SCALE GENOMIC DNA]</scope>
    <source>
        <strain evidence="8 9">CCMP2467</strain>
    </source>
</reference>
<name>A0A1Q9D1N2_SYMMI</name>
<dbReference type="OrthoDB" id="448546at2759"/>
<feature type="region of interest" description="Disordered" evidence="6">
    <location>
        <begin position="198"/>
        <end position="223"/>
    </location>
</feature>
<dbReference type="EMBL" id="LSRX01000778">
    <property type="protein sequence ID" value="OLP89066.1"/>
    <property type="molecule type" value="Genomic_DNA"/>
</dbReference>
<feature type="compositionally biased region" description="Polar residues" evidence="6">
    <location>
        <begin position="1"/>
        <end position="10"/>
    </location>
</feature>
<dbReference type="SUPFAM" id="SSF53098">
    <property type="entry name" value="Ribonuclease H-like"/>
    <property type="match status" value="1"/>
</dbReference>
<feature type="compositionally biased region" description="Acidic residues" evidence="6">
    <location>
        <begin position="207"/>
        <end position="223"/>
    </location>
</feature>
<dbReference type="InterPro" id="IPR010666">
    <property type="entry name" value="Znf_GRF"/>
</dbReference>
<keyword evidence="1" id="KW-0479">Metal-binding</keyword>
<keyword evidence="2 4" id="KW-0863">Zinc-finger</keyword>
<evidence type="ECO:0000256" key="1">
    <source>
        <dbReference type="ARBA" id="ARBA00022723"/>
    </source>
</evidence>
<feature type="region of interest" description="Disordered" evidence="6">
    <location>
        <begin position="556"/>
        <end position="579"/>
    </location>
</feature>
<dbReference type="InterPro" id="IPR012337">
    <property type="entry name" value="RNaseH-like_sf"/>
</dbReference>
<dbReference type="GO" id="GO:0008270">
    <property type="term" value="F:zinc ion binding"/>
    <property type="evidence" value="ECO:0007669"/>
    <property type="project" value="UniProtKB-KW"/>
</dbReference>
<feature type="region of interest" description="Disordered" evidence="6">
    <location>
        <begin position="262"/>
        <end position="291"/>
    </location>
</feature>